<organism evidence="7 8">
    <name type="scientific">Paenibacillus xanthanilyticus</name>
    <dbReference type="NCBI Taxonomy" id="1783531"/>
    <lineage>
        <taxon>Bacteria</taxon>
        <taxon>Bacillati</taxon>
        <taxon>Bacillota</taxon>
        <taxon>Bacilli</taxon>
        <taxon>Bacillales</taxon>
        <taxon>Paenibacillaceae</taxon>
        <taxon>Paenibacillus</taxon>
    </lineage>
</organism>
<dbReference type="Gene3D" id="1.10.10.60">
    <property type="entry name" value="Homeodomain-like"/>
    <property type="match status" value="2"/>
</dbReference>
<sequence>MKLTILLVEDEESIRSGFRRVLEDIIGGVRVAGEACSGQEALDWLKSHTVDAVITDIRMKEMGGIQLIQRLKEQYPALPVVIISGYGDFEYAQAAIRCEAIDYLLKPVKTSELAQVVERLRKRAMKESPDLDPQKSMEERHVIRKVKEIIGQRLDQDISLQYLADQVHLNHRYLSVLFKSETGQNLSDYVTQIRMDRAKQLLKDTQIKIQDIAKLSGYPNVKYFLHVFKQNLGCTPSEYRENNNIN</sequence>
<protein>
    <submittedName>
        <fullName evidence="7">Response regulator</fullName>
    </submittedName>
</protein>
<keyword evidence="2" id="KW-0238">DNA-binding</keyword>
<feature type="domain" description="Response regulatory" evidence="6">
    <location>
        <begin position="4"/>
        <end position="121"/>
    </location>
</feature>
<name>A0ABV8KBN5_9BACL</name>
<dbReference type="Pfam" id="PF00072">
    <property type="entry name" value="Response_reg"/>
    <property type="match status" value="1"/>
</dbReference>
<keyword evidence="8" id="KW-1185">Reference proteome</keyword>
<comment type="caution">
    <text evidence="7">The sequence shown here is derived from an EMBL/GenBank/DDBJ whole genome shotgun (WGS) entry which is preliminary data.</text>
</comment>
<dbReference type="PROSITE" id="PS01124">
    <property type="entry name" value="HTH_ARAC_FAMILY_2"/>
    <property type="match status" value="1"/>
</dbReference>
<dbReference type="PANTHER" id="PTHR43280:SF28">
    <property type="entry name" value="HTH-TYPE TRANSCRIPTIONAL ACTIVATOR RHAS"/>
    <property type="match status" value="1"/>
</dbReference>
<evidence type="ECO:0000259" key="5">
    <source>
        <dbReference type="PROSITE" id="PS01124"/>
    </source>
</evidence>
<dbReference type="InterPro" id="IPR011006">
    <property type="entry name" value="CheY-like_superfamily"/>
</dbReference>
<evidence type="ECO:0000256" key="1">
    <source>
        <dbReference type="ARBA" id="ARBA00023015"/>
    </source>
</evidence>
<keyword evidence="3" id="KW-0804">Transcription</keyword>
<feature type="modified residue" description="4-aspartylphosphate" evidence="4">
    <location>
        <position position="56"/>
    </location>
</feature>
<evidence type="ECO:0000259" key="6">
    <source>
        <dbReference type="PROSITE" id="PS50110"/>
    </source>
</evidence>
<dbReference type="Proteomes" id="UP001595715">
    <property type="component" value="Unassembled WGS sequence"/>
</dbReference>
<gene>
    <name evidence="7" type="ORF">ACFOZ8_27785</name>
</gene>
<dbReference type="PANTHER" id="PTHR43280">
    <property type="entry name" value="ARAC-FAMILY TRANSCRIPTIONAL REGULATOR"/>
    <property type="match status" value="1"/>
</dbReference>
<dbReference type="SMART" id="SM00448">
    <property type="entry name" value="REC"/>
    <property type="match status" value="1"/>
</dbReference>
<dbReference type="InterPro" id="IPR020449">
    <property type="entry name" value="Tscrpt_reg_AraC-type_HTH"/>
</dbReference>
<dbReference type="Pfam" id="PF12833">
    <property type="entry name" value="HTH_18"/>
    <property type="match status" value="1"/>
</dbReference>
<dbReference type="InterPro" id="IPR018060">
    <property type="entry name" value="HTH_AraC"/>
</dbReference>
<evidence type="ECO:0000256" key="4">
    <source>
        <dbReference type="PROSITE-ProRule" id="PRU00169"/>
    </source>
</evidence>
<dbReference type="PRINTS" id="PR00032">
    <property type="entry name" value="HTHARAC"/>
</dbReference>
<dbReference type="SUPFAM" id="SSF52172">
    <property type="entry name" value="CheY-like"/>
    <property type="match status" value="1"/>
</dbReference>
<dbReference type="PROSITE" id="PS50110">
    <property type="entry name" value="RESPONSE_REGULATORY"/>
    <property type="match status" value="1"/>
</dbReference>
<keyword evidence="1" id="KW-0805">Transcription regulation</keyword>
<accession>A0ABV8KBN5</accession>
<feature type="domain" description="HTH araC/xylS-type" evidence="5">
    <location>
        <begin position="144"/>
        <end position="242"/>
    </location>
</feature>
<dbReference type="RefSeq" id="WP_377722021.1">
    <property type="nucleotide sequence ID" value="NZ_JBHSAM010000036.1"/>
</dbReference>
<keyword evidence="4" id="KW-0597">Phosphoprotein</keyword>
<dbReference type="InterPro" id="IPR009057">
    <property type="entry name" value="Homeodomain-like_sf"/>
</dbReference>
<evidence type="ECO:0000313" key="8">
    <source>
        <dbReference type="Proteomes" id="UP001595715"/>
    </source>
</evidence>
<dbReference type="Gene3D" id="3.40.50.2300">
    <property type="match status" value="1"/>
</dbReference>
<dbReference type="SMART" id="SM00342">
    <property type="entry name" value="HTH_ARAC"/>
    <property type="match status" value="1"/>
</dbReference>
<dbReference type="SUPFAM" id="SSF46689">
    <property type="entry name" value="Homeodomain-like"/>
    <property type="match status" value="2"/>
</dbReference>
<dbReference type="EMBL" id="JBHSAM010000036">
    <property type="protein sequence ID" value="MFC4103423.1"/>
    <property type="molecule type" value="Genomic_DNA"/>
</dbReference>
<evidence type="ECO:0000313" key="7">
    <source>
        <dbReference type="EMBL" id="MFC4103423.1"/>
    </source>
</evidence>
<evidence type="ECO:0000256" key="3">
    <source>
        <dbReference type="ARBA" id="ARBA00023163"/>
    </source>
</evidence>
<dbReference type="InterPro" id="IPR001789">
    <property type="entry name" value="Sig_transdc_resp-reg_receiver"/>
</dbReference>
<evidence type="ECO:0000256" key="2">
    <source>
        <dbReference type="ARBA" id="ARBA00023125"/>
    </source>
</evidence>
<reference evidence="8" key="1">
    <citation type="journal article" date="2019" name="Int. J. Syst. Evol. Microbiol.">
        <title>The Global Catalogue of Microorganisms (GCM) 10K type strain sequencing project: providing services to taxonomists for standard genome sequencing and annotation.</title>
        <authorList>
            <consortium name="The Broad Institute Genomics Platform"/>
            <consortium name="The Broad Institute Genome Sequencing Center for Infectious Disease"/>
            <person name="Wu L."/>
            <person name="Ma J."/>
        </authorList>
    </citation>
    <scope>NUCLEOTIDE SEQUENCE [LARGE SCALE GENOMIC DNA]</scope>
    <source>
        <strain evidence="8">IBRC-M 10987</strain>
    </source>
</reference>
<dbReference type="CDD" id="cd17536">
    <property type="entry name" value="REC_YesN-like"/>
    <property type="match status" value="1"/>
</dbReference>
<proteinExistence type="predicted"/>